<dbReference type="Pfam" id="PF12840">
    <property type="entry name" value="HTH_20"/>
    <property type="match status" value="1"/>
</dbReference>
<feature type="domain" description="HTH arsR-type" evidence="1">
    <location>
        <begin position="2"/>
        <end position="96"/>
    </location>
</feature>
<dbReference type="InterPro" id="IPR001845">
    <property type="entry name" value="HTH_ArsR_DNA-bd_dom"/>
</dbReference>
<dbReference type="OrthoDB" id="9790747at2"/>
<dbReference type="PANTHER" id="PTHR38600">
    <property type="entry name" value="TRANSCRIPTIONAL REGULATORY PROTEIN"/>
    <property type="match status" value="1"/>
</dbReference>
<dbReference type="PRINTS" id="PR00778">
    <property type="entry name" value="HTHARSR"/>
</dbReference>
<dbReference type="PANTHER" id="PTHR38600:SF2">
    <property type="entry name" value="SLL0088 PROTEIN"/>
    <property type="match status" value="1"/>
</dbReference>
<organism evidence="2 3">
    <name type="scientific">Bradyrhizobium erythrophlei</name>
    <dbReference type="NCBI Taxonomy" id="1437360"/>
    <lineage>
        <taxon>Bacteria</taxon>
        <taxon>Pseudomonadati</taxon>
        <taxon>Pseudomonadota</taxon>
        <taxon>Alphaproteobacteria</taxon>
        <taxon>Hyphomicrobiales</taxon>
        <taxon>Nitrobacteraceae</taxon>
        <taxon>Bradyrhizobium</taxon>
    </lineage>
</organism>
<dbReference type="Gene3D" id="1.10.10.10">
    <property type="entry name" value="Winged helix-like DNA-binding domain superfamily/Winged helix DNA-binding domain"/>
    <property type="match status" value="1"/>
</dbReference>
<keyword evidence="3" id="KW-1185">Reference proteome</keyword>
<sequence>MISTERSARLDAAFLALADPTRRAILARLTKGEATVMELARPFDMSQPAISRHLKMLESAGLIVRRADGTRRHCRLSDAGIDDIDQWLAMLRKALDKNYERLDGLLAAMTSKRGEK</sequence>
<gene>
    <name evidence="2" type="ORF">SAMN05444170_4279</name>
</gene>
<accession>A0A1M7UBG2</accession>
<dbReference type="GO" id="GO:0003700">
    <property type="term" value="F:DNA-binding transcription factor activity"/>
    <property type="evidence" value="ECO:0007669"/>
    <property type="project" value="InterPro"/>
</dbReference>
<dbReference type="InterPro" id="IPR036390">
    <property type="entry name" value="WH_DNA-bd_sf"/>
</dbReference>
<reference evidence="3" key="1">
    <citation type="submission" date="2016-11" db="EMBL/GenBank/DDBJ databases">
        <authorList>
            <person name="Varghese N."/>
            <person name="Submissions S."/>
        </authorList>
    </citation>
    <scope>NUCLEOTIDE SEQUENCE [LARGE SCALE GENOMIC DNA]</scope>
    <source>
        <strain evidence="3">GAS401</strain>
    </source>
</reference>
<dbReference type="CDD" id="cd00090">
    <property type="entry name" value="HTH_ARSR"/>
    <property type="match status" value="1"/>
</dbReference>
<dbReference type="RefSeq" id="WP_072820822.1">
    <property type="nucleotide sequence ID" value="NZ_LT670849.1"/>
</dbReference>
<evidence type="ECO:0000313" key="2">
    <source>
        <dbReference type="EMBL" id="SHN80333.1"/>
    </source>
</evidence>
<dbReference type="InterPro" id="IPR011991">
    <property type="entry name" value="ArsR-like_HTH"/>
</dbReference>
<evidence type="ECO:0000313" key="3">
    <source>
        <dbReference type="Proteomes" id="UP000184096"/>
    </source>
</evidence>
<dbReference type="NCBIfam" id="NF033788">
    <property type="entry name" value="HTH_metalloreg"/>
    <property type="match status" value="1"/>
</dbReference>
<dbReference type="SMART" id="SM00418">
    <property type="entry name" value="HTH_ARSR"/>
    <property type="match status" value="1"/>
</dbReference>
<evidence type="ECO:0000259" key="1">
    <source>
        <dbReference type="PROSITE" id="PS50987"/>
    </source>
</evidence>
<proteinExistence type="predicted"/>
<protein>
    <submittedName>
        <fullName evidence="2">Transcriptional regulator, ArsR family</fullName>
    </submittedName>
</protein>
<dbReference type="AlphaFoldDB" id="A0A1M7UBG2"/>
<dbReference type="InterPro" id="IPR036388">
    <property type="entry name" value="WH-like_DNA-bd_sf"/>
</dbReference>
<dbReference type="EMBL" id="LT670849">
    <property type="protein sequence ID" value="SHN80333.1"/>
    <property type="molecule type" value="Genomic_DNA"/>
</dbReference>
<name>A0A1M7UBG2_9BRAD</name>
<dbReference type="Proteomes" id="UP000184096">
    <property type="component" value="Chromosome I"/>
</dbReference>
<dbReference type="PROSITE" id="PS50987">
    <property type="entry name" value="HTH_ARSR_2"/>
    <property type="match status" value="1"/>
</dbReference>
<dbReference type="SUPFAM" id="SSF46785">
    <property type="entry name" value="Winged helix' DNA-binding domain"/>
    <property type="match status" value="1"/>
</dbReference>